<gene>
    <name evidence="7" type="ORF">MSHO_26040</name>
</gene>
<keyword evidence="8" id="KW-1185">Reference proteome</keyword>
<dbReference type="KEGG" id="msho:MSHO_26040"/>
<keyword evidence="5" id="KW-1133">Transmembrane helix</keyword>
<sequence>MVTYEVFDSGTYADIDHLDPEVIPRDLNKMELPWPITVRSTAASVAPILVAQGDGSTIRGRISVDGEVKG</sequence>
<name>A0A7I7LCV9_9MYCO</name>
<protein>
    <submittedName>
        <fullName evidence="7">Uncharacterized protein</fullName>
    </submittedName>
</protein>
<evidence type="ECO:0000256" key="5">
    <source>
        <dbReference type="ARBA" id="ARBA00022989"/>
    </source>
</evidence>
<dbReference type="InterPro" id="IPR008693">
    <property type="entry name" value="MmpS"/>
</dbReference>
<evidence type="ECO:0000313" key="8">
    <source>
        <dbReference type="Proteomes" id="UP000467164"/>
    </source>
</evidence>
<evidence type="ECO:0000256" key="3">
    <source>
        <dbReference type="ARBA" id="ARBA00022475"/>
    </source>
</evidence>
<evidence type="ECO:0000313" key="7">
    <source>
        <dbReference type="EMBL" id="BBX57259.1"/>
    </source>
</evidence>
<dbReference type="Proteomes" id="UP000467164">
    <property type="component" value="Chromosome"/>
</dbReference>
<comment type="subcellular location">
    <subcellularLocation>
        <location evidence="1">Cell membrane</location>
    </subcellularLocation>
</comment>
<accession>A0A7I7LCV9</accession>
<keyword evidence="3" id="KW-1003">Cell membrane</keyword>
<reference evidence="7 8" key="1">
    <citation type="journal article" date="2019" name="Emerg. Microbes Infect.">
        <title>Comprehensive subspecies identification of 175 nontuberculous mycobacteria species based on 7547 genomic profiles.</title>
        <authorList>
            <person name="Matsumoto Y."/>
            <person name="Kinjo T."/>
            <person name="Motooka D."/>
            <person name="Nabeya D."/>
            <person name="Jung N."/>
            <person name="Uechi K."/>
            <person name="Horii T."/>
            <person name="Iida T."/>
            <person name="Fujita J."/>
            <person name="Nakamura S."/>
        </authorList>
    </citation>
    <scope>NUCLEOTIDE SEQUENCE [LARGE SCALE GENOMIC DNA]</scope>
    <source>
        <strain evidence="7 8">JCM 12657</strain>
    </source>
</reference>
<keyword evidence="4" id="KW-0812">Transmembrane</keyword>
<dbReference type="GeneID" id="60510360"/>
<evidence type="ECO:0000256" key="2">
    <source>
        <dbReference type="ARBA" id="ARBA00007531"/>
    </source>
</evidence>
<organism evidence="7 8">
    <name type="scientific">Mycobacterium shottsii</name>
    <dbReference type="NCBI Taxonomy" id="133549"/>
    <lineage>
        <taxon>Bacteria</taxon>
        <taxon>Bacillati</taxon>
        <taxon>Actinomycetota</taxon>
        <taxon>Actinomycetes</taxon>
        <taxon>Mycobacteriales</taxon>
        <taxon>Mycobacteriaceae</taxon>
        <taxon>Mycobacterium</taxon>
        <taxon>Mycobacterium ulcerans group</taxon>
    </lineage>
</organism>
<dbReference type="RefSeq" id="WP_242412392.1">
    <property type="nucleotide sequence ID" value="NZ_AP022572.1"/>
</dbReference>
<proteinExistence type="inferred from homology"/>
<dbReference type="Gene3D" id="2.60.40.2880">
    <property type="entry name" value="MmpS1-5, C-terminal soluble domain"/>
    <property type="match status" value="1"/>
</dbReference>
<evidence type="ECO:0000256" key="6">
    <source>
        <dbReference type="ARBA" id="ARBA00023136"/>
    </source>
</evidence>
<evidence type="ECO:0000256" key="4">
    <source>
        <dbReference type="ARBA" id="ARBA00022692"/>
    </source>
</evidence>
<dbReference type="AlphaFoldDB" id="A0A7I7LCV9"/>
<dbReference type="Pfam" id="PF05423">
    <property type="entry name" value="Mycobact_memb"/>
    <property type="match status" value="1"/>
</dbReference>
<evidence type="ECO:0000256" key="1">
    <source>
        <dbReference type="ARBA" id="ARBA00004236"/>
    </source>
</evidence>
<dbReference type="EMBL" id="AP022572">
    <property type="protein sequence ID" value="BBX57259.1"/>
    <property type="molecule type" value="Genomic_DNA"/>
</dbReference>
<dbReference type="GO" id="GO:0005886">
    <property type="term" value="C:plasma membrane"/>
    <property type="evidence" value="ECO:0007669"/>
    <property type="project" value="UniProtKB-SubCell"/>
</dbReference>
<comment type="similarity">
    <text evidence="2">Belongs to the MmpS family.</text>
</comment>
<dbReference type="InterPro" id="IPR038468">
    <property type="entry name" value="MmpS_C"/>
</dbReference>
<keyword evidence="6" id="KW-0472">Membrane</keyword>